<dbReference type="Pfam" id="PF20684">
    <property type="entry name" value="Fung_rhodopsin"/>
    <property type="match status" value="1"/>
</dbReference>
<dbReference type="AlphaFoldDB" id="W9CMK2"/>
<dbReference type="STRING" id="1432307.W9CMK2"/>
<dbReference type="PANTHER" id="PTHR33048:SF47">
    <property type="entry name" value="INTEGRAL MEMBRANE PROTEIN-RELATED"/>
    <property type="match status" value="1"/>
</dbReference>
<reference evidence="8 9" key="1">
    <citation type="journal article" date="2014" name="Genome Announc.">
        <title>Draft genome sequence of Sclerotinia borealis, a psychrophilic plant pathogenic fungus.</title>
        <authorList>
            <person name="Mardanov A.V."/>
            <person name="Beletsky A.V."/>
            <person name="Kadnikov V.V."/>
            <person name="Ignatov A.N."/>
            <person name="Ravin N.V."/>
        </authorList>
    </citation>
    <scope>NUCLEOTIDE SEQUENCE [LARGE SCALE GENOMIC DNA]</scope>
    <source>
        <strain evidence="9">F-4157</strain>
    </source>
</reference>
<evidence type="ECO:0000256" key="2">
    <source>
        <dbReference type="ARBA" id="ARBA00022692"/>
    </source>
</evidence>
<keyword evidence="9" id="KW-1185">Reference proteome</keyword>
<protein>
    <recommendedName>
        <fullName evidence="7">Rhodopsin domain-containing protein</fullName>
    </recommendedName>
</protein>
<evidence type="ECO:0000256" key="5">
    <source>
        <dbReference type="ARBA" id="ARBA00038359"/>
    </source>
</evidence>
<name>W9CMK2_SCLBF</name>
<proteinExistence type="inferred from homology"/>
<feature type="transmembrane region" description="Helical" evidence="6">
    <location>
        <begin position="99"/>
        <end position="126"/>
    </location>
</feature>
<evidence type="ECO:0000256" key="1">
    <source>
        <dbReference type="ARBA" id="ARBA00004141"/>
    </source>
</evidence>
<evidence type="ECO:0000259" key="7">
    <source>
        <dbReference type="Pfam" id="PF20684"/>
    </source>
</evidence>
<sequence length="310" mass="34222">MSTGLLPAPSGVTPNFSPWALSETQIASIIAYTITLAIASGTLSIRLYTRISIMKSFGYVPLHILLLWQAIFNILTDAAILTLPVYMLNQLQLPLRQKLAIGSIFSTGILSVEINIGILCNTLVVLRPFIRQYFPGVFSSHIISDDHPHQHNRMPDPEANLKSGQRRIKKLKKGDPLYLSTLGSGMDGVDGIGMDGVDGVGIDRIDKQTGILREYEVEVESCGGDGVSDEVNDSDGGRVMEGEIRREQDTESTEDMIERVGKSRGLRVVDDDKVLDNWWGVELKTSSQELYRLGRSREVDLAFADCGWVL</sequence>
<feature type="domain" description="Rhodopsin" evidence="7">
    <location>
        <begin position="63"/>
        <end position="110"/>
    </location>
</feature>
<keyword evidence="2 6" id="KW-0812">Transmembrane</keyword>
<dbReference type="Proteomes" id="UP000019487">
    <property type="component" value="Unassembled WGS sequence"/>
</dbReference>
<dbReference type="GO" id="GO:0016020">
    <property type="term" value="C:membrane"/>
    <property type="evidence" value="ECO:0007669"/>
    <property type="project" value="UniProtKB-SubCell"/>
</dbReference>
<accession>W9CMK2</accession>
<dbReference type="PANTHER" id="PTHR33048">
    <property type="entry name" value="PTH11-LIKE INTEGRAL MEMBRANE PROTEIN (AFU_ORTHOLOGUE AFUA_5G11245)"/>
    <property type="match status" value="1"/>
</dbReference>
<evidence type="ECO:0000313" key="9">
    <source>
        <dbReference type="Proteomes" id="UP000019487"/>
    </source>
</evidence>
<dbReference type="InterPro" id="IPR052337">
    <property type="entry name" value="SAT4-like"/>
</dbReference>
<comment type="similarity">
    <text evidence="5">Belongs to the SAT4 family.</text>
</comment>
<dbReference type="HOGENOM" id="CLU_028200_12_1_1"/>
<feature type="transmembrane region" description="Helical" evidence="6">
    <location>
        <begin position="26"/>
        <end position="48"/>
    </location>
</feature>
<feature type="transmembrane region" description="Helical" evidence="6">
    <location>
        <begin position="60"/>
        <end position="87"/>
    </location>
</feature>
<evidence type="ECO:0000256" key="3">
    <source>
        <dbReference type="ARBA" id="ARBA00022989"/>
    </source>
</evidence>
<keyword evidence="4 6" id="KW-0472">Membrane</keyword>
<comment type="caution">
    <text evidence="8">The sequence shown here is derived from an EMBL/GenBank/DDBJ whole genome shotgun (WGS) entry which is preliminary data.</text>
</comment>
<dbReference type="OrthoDB" id="444631at2759"/>
<keyword evidence="3 6" id="KW-1133">Transmembrane helix</keyword>
<evidence type="ECO:0000313" key="8">
    <source>
        <dbReference type="EMBL" id="ESZ97253.1"/>
    </source>
</evidence>
<dbReference type="InterPro" id="IPR049326">
    <property type="entry name" value="Rhodopsin_dom_fungi"/>
</dbReference>
<gene>
    <name evidence="8" type="ORF">SBOR_2376</name>
</gene>
<dbReference type="EMBL" id="AYSA01000095">
    <property type="protein sequence ID" value="ESZ97253.1"/>
    <property type="molecule type" value="Genomic_DNA"/>
</dbReference>
<comment type="subcellular location">
    <subcellularLocation>
        <location evidence="1">Membrane</location>
        <topology evidence="1">Multi-pass membrane protein</topology>
    </subcellularLocation>
</comment>
<evidence type="ECO:0000256" key="6">
    <source>
        <dbReference type="SAM" id="Phobius"/>
    </source>
</evidence>
<evidence type="ECO:0000256" key="4">
    <source>
        <dbReference type="ARBA" id="ARBA00023136"/>
    </source>
</evidence>
<organism evidence="8 9">
    <name type="scientific">Sclerotinia borealis (strain F-4128)</name>
    <dbReference type="NCBI Taxonomy" id="1432307"/>
    <lineage>
        <taxon>Eukaryota</taxon>
        <taxon>Fungi</taxon>
        <taxon>Dikarya</taxon>
        <taxon>Ascomycota</taxon>
        <taxon>Pezizomycotina</taxon>
        <taxon>Leotiomycetes</taxon>
        <taxon>Helotiales</taxon>
        <taxon>Sclerotiniaceae</taxon>
        <taxon>Sclerotinia</taxon>
    </lineage>
</organism>